<feature type="compositionally biased region" description="Basic and acidic residues" evidence="1">
    <location>
        <begin position="65"/>
        <end position="82"/>
    </location>
</feature>
<feature type="compositionally biased region" description="Low complexity" evidence="1">
    <location>
        <begin position="85"/>
        <end position="95"/>
    </location>
</feature>
<reference evidence="2" key="2">
    <citation type="journal article" date="2021" name="Data Brief">
        <title>Draft genome sequence data of the facultative, thermophilic, xylanolytic bacterium Paenibacillus sp. strain DA-C8.</title>
        <authorList>
            <person name="Chhe C."/>
            <person name="Uke A."/>
            <person name="Baramee S."/>
            <person name="Ungkulpasvich U."/>
            <person name="Tachaapaikoon C."/>
            <person name="Pason P."/>
            <person name="Waeonukul R."/>
            <person name="Ratanakhanokchai K."/>
            <person name="Kosugi A."/>
        </authorList>
    </citation>
    <scope>NUCLEOTIDE SEQUENCE</scope>
    <source>
        <strain evidence="2">DA-C8</strain>
    </source>
</reference>
<dbReference type="InterPro" id="IPR025622">
    <property type="entry name" value="YqzE"/>
</dbReference>
<feature type="region of interest" description="Disordered" evidence="1">
    <location>
        <begin position="65"/>
        <end position="95"/>
    </location>
</feature>
<name>A0A916VFX4_9BACL</name>
<proteinExistence type="predicted"/>
<dbReference type="RefSeq" id="WP_200966998.1">
    <property type="nucleotide sequence ID" value="NZ_BMAQ01000026.1"/>
</dbReference>
<gene>
    <name evidence="2" type="ORF">PRECH8_20630</name>
</gene>
<dbReference type="EMBL" id="BMAQ01000026">
    <property type="protein sequence ID" value="GFR38767.1"/>
    <property type="molecule type" value="Genomic_DNA"/>
</dbReference>
<accession>A0A916VFX4</accession>
<evidence type="ECO:0008006" key="4">
    <source>
        <dbReference type="Google" id="ProtNLM"/>
    </source>
</evidence>
<dbReference type="AlphaFoldDB" id="A0A916VFX4"/>
<evidence type="ECO:0000256" key="1">
    <source>
        <dbReference type="SAM" id="MobiDB-lite"/>
    </source>
</evidence>
<sequence>MSIVRDLAKIAAEKLIYTLETPREVRREERRQRRSQSEPWQTRYFGMLPMSFQVWRANRRRTDHLQETDYQEGDRNQAEELHQVQNQQNNPQPQP</sequence>
<reference evidence="2" key="1">
    <citation type="submission" date="2020-08" db="EMBL/GenBank/DDBJ databases">
        <authorList>
            <person name="Uke A."/>
            <person name="Chhe C."/>
            <person name="Baramee S."/>
            <person name="Kosugi A."/>
        </authorList>
    </citation>
    <scope>NUCLEOTIDE SEQUENCE</scope>
    <source>
        <strain evidence="2">DA-C8</strain>
    </source>
</reference>
<dbReference type="Pfam" id="PF14038">
    <property type="entry name" value="YqzE"/>
    <property type="match status" value="1"/>
</dbReference>
<dbReference type="Proteomes" id="UP000654993">
    <property type="component" value="Unassembled WGS sequence"/>
</dbReference>
<protein>
    <recommendedName>
        <fullName evidence="4">YqzE-like protein</fullName>
    </recommendedName>
</protein>
<evidence type="ECO:0000313" key="2">
    <source>
        <dbReference type="EMBL" id="GFR38767.1"/>
    </source>
</evidence>
<evidence type="ECO:0000313" key="3">
    <source>
        <dbReference type="Proteomes" id="UP000654993"/>
    </source>
</evidence>
<comment type="caution">
    <text evidence="2">The sequence shown here is derived from an EMBL/GenBank/DDBJ whole genome shotgun (WGS) entry which is preliminary data.</text>
</comment>
<organism evidence="2 3">
    <name type="scientific">Insulibacter thermoxylanivorax</name>
    <dbReference type="NCBI Taxonomy" id="2749268"/>
    <lineage>
        <taxon>Bacteria</taxon>
        <taxon>Bacillati</taxon>
        <taxon>Bacillota</taxon>
        <taxon>Bacilli</taxon>
        <taxon>Bacillales</taxon>
        <taxon>Paenibacillaceae</taxon>
        <taxon>Insulibacter</taxon>
    </lineage>
</organism>
<keyword evidence="3" id="KW-1185">Reference proteome</keyword>